<evidence type="ECO:0000259" key="18">
    <source>
        <dbReference type="Pfam" id="PF03443"/>
    </source>
</evidence>
<evidence type="ECO:0000256" key="14">
    <source>
        <dbReference type="ARBA" id="ARBA00045077"/>
    </source>
</evidence>
<reference evidence="20" key="3">
    <citation type="submission" date="2025-08" db="UniProtKB">
        <authorList>
            <consortium name="RefSeq"/>
        </authorList>
    </citation>
    <scope>IDENTIFICATION</scope>
    <source>
        <strain evidence="20">NI907</strain>
    </source>
</reference>
<evidence type="ECO:0000313" key="19">
    <source>
        <dbReference type="Proteomes" id="UP000515153"/>
    </source>
</evidence>
<keyword evidence="10" id="KW-1015">Disulfide bond</keyword>
<name>A0A6P8B5F9_PYRGI</name>
<dbReference type="GO" id="GO:0046872">
    <property type="term" value="F:metal ion binding"/>
    <property type="evidence" value="ECO:0007669"/>
    <property type="project" value="UniProtKB-KW"/>
</dbReference>
<evidence type="ECO:0000256" key="7">
    <source>
        <dbReference type="ARBA" id="ARBA00023002"/>
    </source>
</evidence>
<keyword evidence="19" id="KW-1185">Reference proteome</keyword>
<evidence type="ECO:0000256" key="16">
    <source>
        <dbReference type="SAM" id="MobiDB-lite"/>
    </source>
</evidence>
<feature type="chain" id="PRO_5027774187" description="lytic cellulose monooxygenase (C4-dehydrogenating)" evidence="17">
    <location>
        <begin position="22"/>
        <end position="299"/>
    </location>
</feature>
<feature type="signal peptide" evidence="17">
    <location>
        <begin position="1"/>
        <end position="21"/>
    </location>
</feature>
<keyword evidence="7" id="KW-0560">Oxidoreductase</keyword>
<dbReference type="GO" id="GO:0004497">
    <property type="term" value="F:monooxygenase activity"/>
    <property type="evidence" value="ECO:0007669"/>
    <property type="project" value="UniProtKB-KW"/>
</dbReference>
<dbReference type="EC" id="1.14.99.56" evidence="15"/>
<dbReference type="AlphaFoldDB" id="A0A6P8B5F9"/>
<reference evidence="20" key="2">
    <citation type="submission" date="2019-10" db="EMBL/GenBank/DDBJ databases">
        <authorList>
            <consortium name="NCBI Genome Project"/>
        </authorList>
    </citation>
    <scope>NUCLEOTIDE SEQUENCE</scope>
    <source>
        <strain evidence="20">NI907</strain>
    </source>
</reference>
<evidence type="ECO:0000256" key="12">
    <source>
        <dbReference type="ARBA" id="ARBA00023326"/>
    </source>
</evidence>
<evidence type="ECO:0000256" key="17">
    <source>
        <dbReference type="SAM" id="SignalP"/>
    </source>
</evidence>
<evidence type="ECO:0000256" key="3">
    <source>
        <dbReference type="ARBA" id="ARBA00022525"/>
    </source>
</evidence>
<evidence type="ECO:0000256" key="5">
    <source>
        <dbReference type="ARBA" id="ARBA00022729"/>
    </source>
</evidence>
<keyword evidence="3" id="KW-0964">Secreted</keyword>
<proteinExistence type="inferred from homology"/>
<organism evidence="19 20">
    <name type="scientific">Pyricularia grisea</name>
    <name type="common">Crabgrass-specific blast fungus</name>
    <name type="synonym">Magnaporthe grisea</name>
    <dbReference type="NCBI Taxonomy" id="148305"/>
    <lineage>
        <taxon>Eukaryota</taxon>
        <taxon>Fungi</taxon>
        <taxon>Dikarya</taxon>
        <taxon>Ascomycota</taxon>
        <taxon>Pezizomycotina</taxon>
        <taxon>Sordariomycetes</taxon>
        <taxon>Sordariomycetidae</taxon>
        <taxon>Magnaporthales</taxon>
        <taxon>Pyriculariaceae</taxon>
        <taxon>Pyricularia</taxon>
    </lineage>
</organism>
<dbReference type="GeneID" id="41961430"/>
<dbReference type="InterPro" id="IPR005103">
    <property type="entry name" value="AA9_LPMO"/>
</dbReference>
<keyword evidence="11" id="KW-0119">Carbohydrate metabolism</keyword>
<dbReference type="GO" id="GO:0005576">
    <property type="term" value="C:extracellular region"/>
    <property type="evidence" value="ECO:0007669"/>
    <property type="project" value="UniProtKB-SubCell"/>
</dbReference>
<comment type="similarity">
    <text evidence="13">Belongs to the polysaccharide monooxygenase AA9 family.</text>
</comment>
<dbReference type="PANTHER" id="PTHR33353:SF10">
    <property type="entry name" value="ENDO-BETA-1,4-GLUCANASE D"/>
    <property type="match status" value="1"/>
</dbReference>
<dbReference type="PANTHER" id="PTHR33353">
    <property type="entry name" value="PUTATIVE (AFU_ORTHOLOGUE AFUA_1G12560)-RELATED"/>
    <property type="match status" value="1"/>
</dbReference>
<evidence type="ECO:0000256" key="13">
    <source>
        <dbReference type="ARBA" id="ARBA00044502"/>
    </source>
</evidence>
<comment type="subcellular location">
    <subcellularLocation>
        <location evidence="2">Secreted</location>
    </subcellularLocation>
</comment>
<feature type="domain" description="Auxiliary Activity family 9 catalytic" evidence="18">
    <location>
        <begin position="22"/>
        <end position="235"/>
    </location>
</feature>
<protein>
    <recommendedName>
        <fullName evidence="15">lytic cellulose monooxygenase (C4-dehydrogenating)</fullName>
        <ecNumber evidence="15">1.14.99.56</ecNumber>
    </recommendedName>
</protein>
<dbReference type="GO" id="GO:0030245">
    <property type="term" value="P:cellulose catabolic process"/>
    <property type="evidence" value="ECO:0007669"/>
    <property type="project" value="UniProtKB-KW"/>
</dbReference>
<dbReference type="Gene3D" id="2.70.50.70">
    <property type="match status" value="1"/>
</dbReference>
<dbReference type="Pfam" id="PF03443">
    <property type="entry name" value="AA9"/>
    <property type="match status" value="1"/>
</dbReference>
<dbReference type="InterPro" id="IPR049892">
    <property type="entry name" value="AA9"/>
</dbReference>
<keyword evidence="4" id="KW-0479">Metal-binding</keyword>
<evidence type="ECO:0000256" key="4">
    <source>
        <dbReference type="ARBA" id="ARBA00022723"/>
    </source>
</evidence>
<evidence type="ECO:0000256" key="8">
    <source>
        <dbReference type="ARBA" id="ARBA00023008"/>
    </source>
</evidence>
<accession>A0A6P8B5F9</accession>
<keyword evidence="8" id="KW-0186">Copper</keyword>
<dbReference type="RefSeq" id="XP_030982417.1">
    <property type="nucleotide sequence ID" value="XM_031126521.1"/>
</dbReference>
<keyword evidence="5 17" id="KW-0732">Signal</keyword>
<gene>
    <name evidence="20" type="ORF">PgNI_06497</name>
</gene>
<evidence type="ECO:0000256" key="6">
    <source>
        <dbReference type="ARBA" id="ARBA00023001"/>
    </source>
</evidence>
<reference evidence="19 20" key="1">
    <citation type="journal article" date="2019" name="Mol. Biol. Evol.">
        <title>Blast fungal genomes show frequent chromosomal changes, gene gains and losses, and effector gene turnover.</title>
        <authorList>
            <person name="Gomez Luciano L.B."/>
            <person name="Jason Tsai I."/>
            <person name="Chuma I."/>
            <person name="Tosa Y."/>
            <person name="Chen Y.H."/>
            <person name="Li J.Y."/>
            <person name="Li M.Y."/>
            <person name="Jade Lu M.Y."/>
            <person name="Nakayashiki H."/>
            <person name="Li W.H."/>
        </authorList>
    </citation>
    <scope>NUCLEOTIDE SEQUENCE [LARGE SCALE GENOMIC DNA]</scope>
    <source>
        <strain evidence="19 20">NI907</strain>
    </source>
</reference>
<sequence length="299" mass="30833">MPSFTLKTFATALVGAASVSAHGHVTMVTVNGKNFTGFNPFMGGINANTLTATTVGWGTTLSNNGFVPAGSLGTSDIACGNNSQAAPGSVTLAAGDTMTLQWDQWDFTSHKGPIINYLANCGDAGCAKAEAGSLEFFKISQDGLNNGVWATDTFHNNGLKANVTIDRNIAPGNYALRHEIIALHAAENVGGAQFYPQCINLIVTGGGSEKPASTTKAAALYKETDAGIHVDIYNGLKVYPFPGPAIAIGAGATGGSGNSSSKSAATTDNCNVSKREARKSRREAARLSARTAEVLAQDE</sequence>
<dbReference type="CDD" id="cd21175">
    <property type="entry name" value="LPMO_AA9"/>
    <property type="match status" value="1"/>
</dbReference>
<evidence type="ECO:0000256" key="10">
    <source>
        <dbReference type="ARBA" id="ARBA00023157"/>
    </source>
</evidence>
<keyword evidence="12" id="KW-0624">Polysaccharide degradation</keyword>
<evidence type="ECO:0000256" key="2">
    <source>
        <dbReference type="ARBA" id="ARBA00004613"/>
    </source>
</evidence>
<evidence type="ECO:0000256" key="9">
    <source>
        <dbReference type="ARBA" id="ARBA00023033"/>
    </source>
</evidence>
<evidence type="ECO:0000256" key="1">
    <source>
        <dbReference type="ARBA" id="ARBA00001973"/>
    </source>
</evidence>
<keyword evidence="6" id="KW-0136">Cellulose degradation</keyword>
<evidence type="ECO:0000313" key="20">
    <source>
        <dbReference type="RefSeq" id="XP_030982417.1"/>
    </source>
</evidence>
<comment type="catalytic activity">
    <reaction evidence="14">
        <text>[(1-&gt;4)-beta-D-glucosyl]n+m + reduced acceptor + O2 = 4-dehydro-beta-D-glucosyl-[(1-&gt;4)-beta-D-glucosyl]n-1 + [(1-&gt;4)-beta-D-glucosyl]m + acceptor + H2O.</text>
        <dbReference type="EC" id="1.14.99.56"/>
    </reaction>
</comment>
<feature type="region of interest" description="Disordered" evidence="16">
    <location>
        <begin position="253"/>
        <end position="299"/>
    </location>
</feature>
<dbReference type="KEGG" id="pgri:PgNI_06497"/>
<comment type="cofactor">
    <cofactor evidence="1">
        <name>Cu(2+)</name>
        <dbReference type="ChEBI" id="CHEBI:29036"/>
    </cofactor>
</comment>
<keyword evidence="9" id="KW-0503">Monooxygenase</keyword>
<dbReference type="Proteomes" id="UP000515153">
    <property type="component" value="Chromosome I"/>
</dbReference>
<evidence type="ECO:0000256" key="15">
    <source>
        <dbReference type="ARBA" id="ARBA00047174"/>
    </source>
</evidence>
<evidence type="ECO:0000256" key="11">
    <source>
        <dbReference type="ARBA" id="ARBA00023277"/>
    </source>
</evidence>